<accession>A0A7I8IHH1</accession>
<proteinExistence type="predicted"/>
<dbReference type="Pfam" id="PF14223">
    <property type="entry name" value="Retrotran_gag_2"/>
    <property type="match status" value="1"/>
</dbReference>
<reference evidence="1 2" key="1">
    <citation type="submission" date="2019-12" db="EMBL/GenBank/DDBJ databases">
        <authorList>
            <person name="Scholz U."/>
            <person name="Mascher M."/>
            <person name="Fiebig A."/>
        </authorList>
    </citation>
    <scope>NUCLEOTIDE SEQUENCE</scope>
</reference>
<protein>
    <submittedName>
        <fullName evidence="1">Uncharacterized protein</fullName>
    </submittedName>
</protein>
<dbReference type="EMBL" id="LR743589">
    <property type="protein sequence ID" value="CAA2616840.1"/>
    <property type="molecule type" value="Genomic_DNA"/>
</dbReference>
<name>A0A7I8IHH1_SPIIN</name>
<dbReference type="EMBL" id="CACRZD030000002">
    <property type="protein sequence ID" value="CAA6656513.1"/>
    <property type="molecule type" value="Genomic_DNA"/>
</dbReference>
<dbReference type="Proteomes" id="UP001189122">
    <property type="component" value="Unassembled WGS sequence"/>
</dbReference>
<gene>
    <name evidence="1" type="ORF">SI7747_02003053</name>
</gene>
<keyword evidence="2" id="KW-1185">Reference proteome</keyword>
<dbReference type="AlphaFoldDB" id="A0A7I8IHH1"/>
<evidence type="ECO:0000313" key="2">
    <source>
        <dbReference type="Proteomes" id="UP001189122"/>
    </source>
</evidence>
<sequence length="105" mass="12261">MSDGDDLASHIDYFNQLLNDLLHMEVDFSNENKVIVLLVSFLDSYDHFVTTLLYGNITLVLEDVIDSLMKYYLHKKDVGEARGEGLYVMKRTWMLKNHTCHKCCR</sequence>
<organism evidence="1">
    <name type="scientific">Spirodela intermedia</name>
    <name type="common">Intermediate duckweed</name>
    <dbReference type="NCBI Taxonomy" id="51605"/>
    <lineage>
        <taxon>Eukaryota</taxon>
        <taxon>Viridiplantae</taxon>
        <taxon>Streptophyta</taxon>
        <taxon>Embryophyta</taxon>
        <taxon>Tracheophyta</taxon>
        <taxon>Spermatophyta</taxon>
        <taxon>Magnoliopsida</taxon>
        <taxon>Liliopsida</taxon>
        <taxon>Araceae</taxon>
        <taxon>Lemnoideae</taxon>
        <taxon>Spirodela</taxon>
    </lineage>
</organism>
<evidence type="ECO:0000313" key="1">
    <source>
        <dbReference type="EMBL" id="CAA2616840.1"/>
    </source>
</evidence>